<accession>A0A3M6TT59</accession>
<dbReference type="SUPFAM" id="SSF103506">
    <property type="entry name" value="Mitochondrial carrier"/>
    <property type="match status" value="2"/>
</dbReference>
<dbReference type="InterPro" id="IPR018108">
    <property type="entry name" value="MCP_transmembrane"/>
</dbReference>
<evidence type="ECO:0000313" key="11">
    <source>
        <dbReference type="EMBL" id="RMX44592.1"/>
    </source>
</evidence>
<dbReference type="PANTHER" id="PTHR45678">
    <property type="entry name" value="MITOCHONDRIAL 2-OXODICARBOXYLATE CARRIER 1-RELATED"/>
    <property type="match status" value="1"/>
</dbReference>
<dbReference type="Pfam" id="PF00153">
    <property type="entry name" value="Mito_carr"/>
    <property type="match status" value="3"/>
</dbReference>
<keyword evidence="7 8" id="KW-0472">Membrane</keyword>
<evidence type="ECO:0000256" key="8">
    <source>
        <dbReference type="PROSITE-ProRule" id="PRU00282"/>
    </source>
</evidence>
<evidence type="ECO:0000256" key="10">
    <source>
        <dbReference type="SAM" id="Phobius"/>
    </source>
</evidence>
<comment type="similarity">
    <text evidence="2 9">Belongs to the mitochondrial carrier (TC 2.A.29) family.</text>
</comment>
<feature type="transmembrane region" description="Helical" evidence="10">
    <location>
        <begin position="49"/>
        <end position="74"/>
    </location>
</feature>
<dbReference type="EMBL" id="RCHS01002970">
    <property type="protein sequence ID" value="RMX44592.1"/>
    <property type="molecule type" value="Genomic_DNA"/>
</dbReference>
<evidence type="ECO:0000256" key="1">
    <source>
        <dbReference type="ARBA" id="ARBA00004448"/>
    </source>
</evidence>
<dbReference type="OrthoDB" id="2382881at2759"/>
<evidence type="ECO:0000313" key="12">
    <source>
        <dbReference type="Proteomes" id="UP000275408"/>
    </source>
</evidence>
<name>A0A3M6TT59_POCDA</name>
<keyword evidence="9" id="KW-0813">Transport</keyword>
<comment type="caution">
    <text evidence="11">The sequence shown here is derived from an EMBL/GenBank/DDBJ whole genome shotgun (WGS) entry which is preliminary data.</text>
</comment>
<dbReference type="GO" id="GO:0043490">
    <property type="term" value="P:malate-aspartate shuttle"/>
    <property type="evidence" value="ECO:0007669"/>
    <property type="project" value="TreeGrafter"/>
</dbReference>
<proteinExistence type="inferred from homology"/>
<sequence>SHPRRARFHGKPNRLLRHEIALLFVSNTFISFFRAGLLDASDRRGKRIFLLSFLAKLINGAIAGVVGVACTFPLDLCKTRLQDQRHLGAQKHYKNLADCLWKVARAEGVRGLYKGDVDALFRNHLIRVVAMVQPSNPVVHFLSPLGIGVNLLLINPEKALKLAVNDQLRQMYGGRRHTLPLSKEMIAGGAAGFCQVVITTPMEMLKIQLQLAGSQTTAPRIANSTTTVAAASSNVRTFGTNSSTAPQSALRIAHDLMRSKGISGIYRGLGATLLRDVPFSCIYFPLFAYLRLEGDGTHNHAPGPLQSLMAGCTAAMIGSAAVTPLDVIKTRLQVIRTGGEAAYNSLWDCVQRTYVNEGISAFYKGVVPRMIVIAPLFGIAQMVYFLGVAEKILGLEAGEI</sequence>
<dbReference type="GO" id="GO:0015183">
    <property type="term" value="F:L-aspartate transmembrane transporter activity"/>
    <property type="evidence" value="ECO:0007669"/>
    <property type="project" value="TreeGrafter"/>
</dbReference>
<comment type="subcellular location">
    <subcellularLocation>
        <location evidence="1">Mitochondrion inner membrane</location>
        <topology evidence="1">Multi-pass membrane protein</topology>
    </subcellularLocation>
</comment>
<evidence type="ECO:0000256" key="7">
    <source>
        <dbReference type="ARBA" id="ARBA00023136"/>
    </source>
</evidence>
<gene>
    <name evidence="11" type="ORF">pdam_00002789</name>
</gene>
<dbReference type="GO" id="GO:0005313">
    <property type="term" value="F:L-glutamate transmembrane transporter activity"/>
    <property type="evidence" value="ECO:0007669"/>
    <property type="project" value="TreeGrafter"/>
</dbReference>
<evidence type="ECO:0000256" key="2">
    <source>
        <dbReference type="ARBA" id="ARBA00006375"/>
    </source>
</evidence>
<feature type="transmembrane region" description="Helical" evidence="10">
    <location>
        <begin position="20"/>
        <end position="37"/>
    </location>
</feature>
<dbReference type="STRING" id="46731.A0A3M6TT59"/>
<evidence type="ECO:0000256" key="9">
    <source>
        <dbReference type="RuleBase" id="RU000488"/>
    </source>
</evidence>
<reference evidence="11 12" key="1">
    <citation type="journal article" date="2018" name="Sci. Rep.">
        <title>Comparative analysis of the Pocillopora damicornis genome highlights role of immune system in coral evolution.</title>
        <authorList>
            <person name="Cunning R."/>
            <person name="Bay R.A."/>
            <person name="Gillette P."/>
            <person name="Baker A.C."/>
            <person name="Traylor-Knowles N."/>
        </authorList>
    </citation>
    <scope>NUCLEOTIDE SEQUENCE [LARGE SCALE GENOMIC DNA]</scope>
    <source>
        <strain evidence="11">RSMAS</strain>
        <tissue evidence="11">Whole animal</tissue>
    </source>
</reference>
<protein>
    <submittedName>
        <fullName evidence="11">Uncharacterized protein</fullName>
    </submittedName>
</protein>
<keyword evidence="6" id="KW-0496">Mitochondrion</keyword>
<feature type="repeat" description="Solcar" evidence="8">
    <location>
        <begin position="302"/>
        <end position="390"/>
    </location>
</feature>
<evidence type="ECO:0000256" key="6">
    <source>
        <dbReference type="ARBA" id="ARBA00023128"/>
    </source>
</evidence>
<feature type="repeat" description="Solcar" evidence="8">
    <location>
        <begin position="51"/>
        <end position="140"/>
    </location>
</feature>
<dbReference type="Proteomes" id="UP000275408">
    <property type="component" value="Unassembled WGS sequence"/>
</dbReference>
<organism evidence="11 12">
    <name type="scientific">Pocillopora damicornis</name>
    <name type="common">Cauliflower coral</name>
    <name type="synonym">Millepora damicornis</name>
    <dbReference type="NCBI Taxonomy" id="46731"/>
    <lineage>
        <taxon>Eukaryota</taxon>
        <taxon>Metazoa</taxon>
        <taxon>Cnidaria</taxon>
        <taxon>Anthozoa</taxon>
        <taxon>Hexacorallia</taxon>
        <taxon>Scleractinia</taxon>
        <taxon>Astrocoeniina</taxon>
        <taxon>Pocilloporidae</taxon>
        <taxon>Pocillopora</taxon>
    </lineage>
</organism>
<keyword evidence="12" id="KW-1185">Reference proteome</keyword>
<evidence type="ECO:0000256" key="5">
    <source>
        <dbReference type="ARBA" id="ARBA00022989"/>
    </source>
</evidence>
<dbReference type="InterPro" id="IPR051028">
    <property type="entry name" value="Mito_Solute_Carrier"/>
</dbReference>
<keyword evidence="4" id="KW-0999">Mitochondrion inner membrane</keyword>
<dbReference type="InterPro" id="IPR023395">
    <property type="entry name" value="MCP_dom_sf"/>
</dbReference>
<keyword evidence="3 8" id="KW-0812">Transmembrane</keyword>
<keyword evidence="5 10" id="KW-1133">Transmembrane helix</keyword>
<dbReference type="GO" id="GO:0005743">
    <property type="term" value="C:mitochondrial inner membrane"/>
    <property type="evidence" value="ECO:0007669"/>
    <property type="project" value="UniProtKB-SubCell"/>
</dbReference>
<evidence type="ECO:0000256" key="3">
    <source>
        <dbReference type="ARBA" id="ARBA00022692"/>
    </source>
</evidence>
<dbReference type="PANTHER" id="PTHR45678:SF5">
    <property type="entry name" value="AT03939P-RELATED"/>
    <property type="match status" value="1"/>
</dbReference>
<feature type="repeat" description="Solcar" evidence="8">
    <location>
        <begin position="179"/>
        <end position="293"/>
    </location>
</feature>
<dbReference type="PROSITE" id="PS50920">
    <property type="entry name" value="SOLCAR"/>
    <property type="match status" value="3"/>
</dbReference>
<dbReference type="Gene3D" id="1.50.40.10">
    <property type="entry name" value="Mitochondrial carrier domain"/>
    <property type="match status" value="2"/>
</dbReference>
<dbReference type="AlphaFoldDB" id="A0A3M6TT59"/>
<feature type="non-terminal residue" evidence="11">
    <location>
        <position position="1"/>
    </location>
</feature>
<evidence type="ECO:0000256" key="4">
    <source>
        <dbReference type="ARBA" id="ARBA00022792"/>
    </source>
</evidence>